<dbReference type="PANTHER" id="PTHR43540:SF6">
    <property type="entry name" value="ISOCHORISMATASE-LIKE DOMAIN-CONTAINING PROTEIN"/>
    <property type="match status" value="1"/>
</dbReference>
<evidence type="ECO:0000256" key="2">
    <source>
        <dbReference type="ARBA" id="ARBA00022801"/>
    </source>
</evidence>
<evidence type="ECO:0000313" key="5">
    <source>
        <dbReference type="Proteomes" id="UP001258181"/>
    </source>
</evidence>
<gene>
    <name evidence="4" type="ORF">J2X07_004023</name>
</gene>
<comment type="similarity">
    <text evidence="1">Belongs to the isochorismatase family.</text>
</comment>
<reference evidence="4 5" key="1">
    <citation type="submission" date="2023-07" db="EMBL/GenBank/DDBJ databases">
        <title>Sorghum-associated microbial communities from plants grown in Nebraska, USA.</title>
        <authorList>
            <person name="Schachtman D."/>
        </authorList>
    </citation>
    <scope>NUCLEOTIDE SEQUENCE [LARGE SCALE GENOMIC DNA]</scope>
    <source>
        <strain evidence="4 5">BE211</strain>
    </source>
</reference>
<keyword evidence="5" id="KW-1185">Reference proteome</keyword>
<feature type="domain" description="Isochorismatase-like" evidence="3">
    <location>
        <begin position="11"/>
        <end position="175"/>
    </location>
</feature>
<dbReference type="CDD" id="cd00431">
    <property type="entry name" value="cysteine_hydrolases"/>
    <property type="match status" value="1"/>
</dbReference>
<name>A0ABU1U6F8_9BACL</name>
<dbReference type="EMBL" id="JAVDWA010000015">
    <property type="protein sequence ID" value="MDR7074997.1"/>
    <property type="molecule type" value="Genomic_DNA"/>
</dbReference>
<keyword evidence="2" id="KW-0378">Hydrolase</keyword>
<comment type="caution">
    <text evidence="4">The sequence shown here is derived from an EMBL/GenBank/DDBJ whole genome shotgun (WGS) entry which is preliminary data.</text>
</comment>
<dbReference type="InterPro" id="IPR016291">
    <property type="entry name" value="Isochorismatase"/>
</dbReference>
<proteinExistence type="inferred from homology"/>
<evidence type="ECO:0000256" key="1">
    <source>
        <dbReference type="ARBA" id="ARBA00006336"/>
    </source>
</evidence>
<dbReference type="InterPro" id="IPR000868">
    <property type="entry name" value="Isochorismatase-like_dom"/>
</dbReference>
<organism evidence="4 5">
    <name type="scientific">Fictibacillus barbaricus</name>
    <dbReference type="NCBI Taxonomy" id="182136"/>
    <lineage>
        <taxon>Bacteria</taxon>
        <taxon>Bacillati</taxon>
        <taxon>Bacillota</taxon>
        <taxon>Bacilli</taxon>
        <taxon>Bacillales</taxon>
        <taxon>Fictibacillaceae</taxon>
        <taxon>Fictibacillus</taxon>
    </lineage>
</organism>
<dbReference type="Proteomes" id="UP001258181">
    <property type="component" value="Unassembled WGS sequence"/>
</dbReference>
<accession>A0ABU1U6F8</accession>
<dbReference type="PRINTS" id="PR01398">
    <property type="entry name" value="ISCHRISMTASE"/>
</dbReference>
<dbReference type="Pfam" id="PF00857">
    <property type="entry name" value="Isochorismatase"/>
    <property type="match status" value="1"/>
</dbReference>
<dbReference type="PANTHER" id="PTHR43540">
    <property type="entry name" value="PEROXYUREIDOACRYLATE/UREIDOACRYLATE AMIDOHYDROLASE-RELATED"/>
    <property type="match status" value="1"/>
</dbReference>
<dbReference type="SUPFAM" id="SSF52499">
    <property type="entry name" value="Isochorismatase-like hydrolases"/>
    <property type="match status" value="1"/>
</dbReference>
<evidence type="ECO:0000259" key="3">
    <source>
        <dbReference type="Pfam" id="PF00857"/>
    </source>
</evidence>
<sequence>MANHKNKIPVAMLIIDVINDFKFEEAPLLLKTFARITDKIKDLKIRCKEKGIPVIYVNDNFGQWQSDKQKLVEYCSKQAGSHLVKTLKPEDDDYFVVKPKHSGFFSTPLSSLLNELGVETLILCGVAGNICVLFTANDAYMRDYSLYTPSDCIASNIDEDNERALLLMEKTLSATTSPSEELDLSAIIGKTKENKQRTIY</sequence>
<evidence type="ECO:0000313" key="4">
    <source>
        <dbReference type="EMBL" id="MDR7074997.1"/>
    </source>
</evidence>
<protein>
    <submittedName>
        <fullName evidence="4">Nicotinamidase-related amidase</fullName>
    </submittedName>
</protein>
<dbReference type="InterPro" id="IPR036380">
    <property type="entry name" value="Isochorismatase-like_sf"/>
</dbReference>
<dbReference type="InterPro" id="IPR050272">
    <property type="entry name" value="Isochorismatase-like_hydrls"/>
</dbReference>
<dbReference type="Gene3D" id="3.40.50.850">
    <property type="entry name" value="Isochorismatase-like"/>
    <property type="match status" value="1"/>
</dbReference>